<dbReference type="Pfam" id="PF00903">
    <property type="entry name" value="Glyoxalase"/>
    <property type="match status" value="1"/>
</dbReference>
<keyword evidence="3" id="KW-1185">Reference proteome</keyword>
<organism evidence="2 3">
    <name type="scientific">Rufibacter roseus</name>
    <dbReference type="NCBI Taxonomy" id="1567108"/>
    <lineage>
        <taxon>Bacteria</taxon>
        <taxon>Pseudomonadati</taxon>
        <taxon>Bacteroidota</taxon>
        <taxon>Cytophagia</taxon>
        <taxon>Cytophagales</taxon>
        <taxon>Hymenobacteraceae</taxon>
        <taxon>Rufibacter</taxon>
    </lineage>
</organism>
<dbReference type="CDD" id="cd07246">
    <property type="entry name" value="VOC_like"/>
    <property type="match status" value="1"/>
</dbReference>
<reference evidence="3" key="1">
    <citation type="journal article" date="2019" name="Int. J. Syst. Evol. Microbiol.">
        <title>The Global Catalogue of Microorganisms (GCM) 10K type strain sequencing project: providing services to taxonomists for standard genome sequencing and annotation.</title>
        <authorList>
            <consortium name="The Broad Institute Genomics Platform"/>
            <consortium name="The Broad Institute Genome Sequencing Center for Infectious Disease"/>
            <person name="Wu L."/>
            <person name="Ma J."/>
        </authorList>
    </citation>
    <scope>NUCLEOTIDE SEQUENCE [LARGE SCALE GENOMIC DNA]</scope>
    <source>
        <strain evidence="3">CGMCC 4.7393</strain>
    </source>
</reference>
<feature type="domain" description="VOC" evidence="1">
    <location>
        <begin position="9"/>
        <end position="125"/>
    </location>
</feature>
<evidence type="ECO:0000313" key="3">
    <source>
        <dbReference type="Proteomes" id="UP001596405"/>
    </source>
</evidence>
<gene>
    <name evidence="2" type="ORF">ACFQHR_14100</name>
</gene>
<dbReference type="InterPro" id="IPR004360">
    <property type="entry name" value="Glyas_Fos-R_dOase_dom"/>
</dbReference>
<dbReference type="Gene3D" id="3.30.720.120">
    <property type="match status" value="1"/>
</dbReference>
<dbReference type="EMBL" id="JBHSYQ010000006">
    <property type="protein sequence ID" value="MFC6998764.1"/>
    <property type="molecule type" value="Genomic_DNA"/>
</dbReference>
<accession>A0ABW2DLY7</accession>
<evidence type="ECO:0000313" key="2">
    <source>
        <dbReference type="EMBL" id="MFC6998764.1"/>
    </source>
</evidence>
<dbReference type="InterPro" id="IPR029068">
    <property type="entry name" value="Glyas_Bleomycin-R_OHBP_Dase"/>
</dbReference>
<sequence>MNSPTIPAGYQAVMPYLIVPKASQLIDFLHKVFGAEEKMKHLREDGLIMHAEVTISGSTLMIAEATDEWTAQPAGLFLYVPNADEAYQKALAEGATSVLELRDQEYGRSGGVKDFCGNTWWITSVR</sequence>
<dbReference type="InterPro" id="IPR037523">
    <property type="entry name" value="VOC_core"/>
</dbReference>
<dbReference type="PANTHER" id="PTHR34109:SF1">
    <property type="entry name" value="VOC DOMAIN-CONTAINING PROTEIN"/>
    <property type="match status" value="1"/>
</dbReference>
<name>A0ABW2DLY7_9BACT</name>
<dbReference type="Proteomes" id="UP001596405">
    <property type="component" value="Unassembled WGS sequence"/>
</dbReference>
<dbReference type="PANTHER" id="PTHR34109">
    <property type="entry name" value="BNAUNNG04460D PROTEIN-RELATED"/>
    <property type="match status" value="1"/>
</dbReference>
<dbReference type="SUPFAM" id="SSF54593">
    <property type="entry name" value="Glyoxalase/Bleomycin resistance protein/Dihydroxybiphenyl dioxygenase"/>
    <property type="match status" value="1"/>
</dbReference>
<dbReference type="Gene3D" id="3.30.720.110">
    <property type="match status" value="1"/>
</dbReference>
<dbReference type="PROSITE" id="PS51819">
    <property type="entry name" value="VOC"/>
    <property type="match status" value="1"/>
</dbReference>
<proteinExistence type="predicted"/>
<dbReference type="RefSeq" id="WP_066623409.1">
    <property type="nucleotide sequence ID" value="NZ_JBHSYQ010000006.1"/>
</dbReference>
<protein>
    <submittedName>
        <fullName evidence="2">VOC family protein</fullName>
    </submittedName>
</protein>
<evidence type="ECO:0000259" key="1">
    <source>
        <dbReference type="PROSITE" id="PS51819"/>
    </source>
</evidence>
<comment type="caution">
    <text evidence="2">The sequence shown here is derived from an EMBL/GenBank/DDBJ whole genome shotgun (WGS) entry which is preliminary data.</text>
</comment>